<keyword evidence="2 5" id="KW-0690">Ribosome biogenesis</keyword>
<comment type="similarity">
    <text evidence="5">Belongs to the RimM family.</text>
</comment>
<accession>A0A9E2L423</accession>
<dbReference type="InterPro" id="IPR011961">
    <property type="entry name" value="RimM"/>
</dbReference>
<dbReference type="InterPro" id="IPR002676">
    <property type="entry name" value="RimM_N"/>
</dbReference>
<evidence type="ECO:0000313" key="8">
    <source>
        <dbReference type="EMBL" id="MBU3850437.1"/>
    </source>
</evidence>
<dbReference type="Pfam" id="PF24986">
    <property type="entry name" value="PRC_RimM"/>
    <property type="match status" value="1"/>
</dbReference>
<evidence type="ECO:0000256" key="5">
    <source>
        <dbReference type="HAMAP-Rule" id="MF_00014"/>
    </source>
</evidence>
<sequence>MEQFVVGIIRGSHGLKGNCKIESTSGEYEHFADLKDVTLRKNGIEKKQIVDSVSVNGGVLLLKFKGIDTPEDIKKYSGWEILVPREHACPCGKDEYYVEDLKQCQLVYIDNAQGPAAKAEPTVVGTITDVLEGGAGDLLEIVLSESCDLLAEDVRKTSSGNPRKVLVPFKKEFIGTVDISAKQVQLMHLWILE</sequence>
<comment type="domain">
    <text evidence="5">The PRC barrel domain binds ribosomal protein uS19.</text>
</comment>
<evidence type="ECO:0000256" key="2">
    <source>
        <dbReference type="ARBA" id="ARBA00022517"/>
    </source>
</evidence>
<dbReference type="GO" id="GO:0005840">
    <property type="term" value="C:ribosome"/>
    <property type="evidence" value="ECO:0007669"/>
    <property type="project" value="InterPro"/>
</dbReference>
<keyword evidence="4 5" id="KW-0143">Chaperone</keyword>
<keyword evidence="1 5" id="KW-0963">Cytoplasm</keyword>
<dbReference type="Pfam" id="PF01782">
    <property type="entry name" value="RimM"/>
    <property type="match status" value="1"/>
</dbReference>
<dbReference type="NCBIfam" id="TIGR02273">
    <property type="entry name" value="16S_RimM"/>
    <property type="match status" value="1"/>
</dbReference>
<keyword evidence="3 5" id="KW-0698">rRNA processing</keyword>
<dbReference type="InterPro" id="IPR036976">
    <property type="entry name" value="RimM_N_sf"/>
</dbReference>
<evidence type="ECO:0000259" key="6">
    <source>
        <dbReference type="Pfam" id="PF01782"/>
    </source>
</evidence>
<feature type="domain" description="Ribosome maturation factor RimM PRC barrel" evidence="7">
    <location>
        <begin position="117"/>
        <end position="188"/>
    </location>
</feature>
<dbReference type="GO" id="GO:0006364">
    <property type="term" value="P:rRNA processing"/>
    <property type="evidence" value="ECO:0007669"/>
    <property type="project" value="UniProtKB-UniRule"/>
</dbReference>
<dbReference type="PANTHER" id="PTHR33692:SF1">
    <property type="entry name" value="RIBOSOME MATURATION FACTOR RIMM"/>
    <property type="match status" value="1"/>
</dbReference>
<evidence type="ECO:0000256" key="3">
    <source>
        <dbReference type="ARBA" id="ARBA00022552"/>
    </source>
</evidence>
<comment type="subcellular location">
    <subcellularLocation>
        <location evidence="5">Cytoplasm</location>
    </subcellularLocation>
</comment>
<dbReference type="Gene3D" id="2.30.30.240">
    <property type="entry name" value="PRC-barrel domain"/>
    <property type="match status" value="1"/>
</dbReference>
<dbReference type="HAMAP" id="MF_00014">
    <property type="entry name" value="Ribosome_mat_RimM"/>
    <property type="match status" value="1"/>
</dbReference>
<reference evidence="8" key="1">
    <citation type="journal article" date="2021" name="PeerJ">
        <title>Extensive microbial diversity within the chicken gut microbiome revealed by metagenomics and culture.</title>
        <authorList>
            <person name="Gilroy R."/>
            <person name="Ravi A."/>
            <person name="Getino M."/>
            <person name="Pursley I."/>
            <person name="Horton D.L."/>
            <person name="Alikhan N.F."/>
            <person name="Baker D."/>
            <person name="Gharbi K."/>
            <person name="Hall N."/>
            <person name="Watson M."/>
            <person name="Adriaenssens E.M."/>
            <person name="Foster-Nyarko E."/>
            <person name="Jarju S."/>
            <person name="Secka A."/>
            <person name="Antonio M."/>
            <person name="Oren A."/>
            <person name="Chaudhuri R.R."/>
            <person name="La Ragione R."/>
            <person name="Hildebrand F."/>
            <person name="Pallen M.J."/>
        </authorList>
    </citation>
    <scope>NUCLEOTIDE SEQUENCE</scope>
    <source>
        <strain evidence="8">Gambia15-2214</strain>
    </source>
</reference>
<comment type="subunit">
    <text evidence="5">Binds ribosomal protein uS19.</text>
</comment>
<feature type="domain" description="RimM N-terminal" evidence="6">
    <location>
        <begin position="5"/>
        <end position="86"/>
    </location>
</feature>
<evidence type="ECO:0000256" key="1">
    <source>
        <dbReference type="ARBA" id="ARBA00022490"/>
    </source>
</evidence>
<evidence type="ECO:0000256" key="4">
    <source>
        <dbReference type="ARBA" id="ARBA00023186"/>
    </source>
</evidence>
<dbReference type="InterPro" id="IPR011033">
    <property type="entry name" value="PRC_barrel-like_sf"/>
</dbReference>
<dbReference type="Proteomes" id="UP000823914">
    <property type="component" value="Unassembled WGS sequence"/>
</dbReference>
<dbReference type="InterPro" id="IPR056792">
    <property type="entry name" value="PRC_RimM"/>
</dbReference>
<dbReference type="GO" id="GO:0042274">
    <property type="term" value="P:ribosomal small subunit biogenesis"/>
    <property type="evidence" value="ECO:0007669"/>
    <property type="project" value="UniProtKB-UniRule"/>
</dbReference>
<comment type="caution">
    <text evidence="8">The sequence shown here is derived from an EMBL/GenBank/DDBJ whole genome shotgun (WGS) entry which is preliminary data.</text>
</comment>
<name>A0A9E2L423_9SPIR</name>
<comment type="function">
    <text evidence="5">An accessory protein needed during the final step in the assembly of 30S ribosomal subunit, possibly for assembly of the head region. Essential for efficient processing of 16S rRNA. May be needed both before and after RbfA during the maturation of 16S rRNA. It has affinity for free ribosomal 30S subunits but not for 70S ribosomes.</text>
</comment>
<reference evidence="8" key="2">
    <citation type="submission" date="2021-04" db="EMBL/GenBank/DDBJ databases">
        <authorList>
            <person name="Gilroy R."/>
        </authorList>
    </citation>
    <scope>NUCLEOTIDE SEQUENCE</scope>
    <source>
        <strain evidence="8">Gambia15-2214</strain>
    </source>
</reference>
<organism evidence="8 9">
    <name type="scientific">Candidatus Treponema excrementipullorum</name>
    <dbReference type="NCBI Taxonomy" id="2838768"/>
    <lineage>
        <taxon>Bacteria</taxon>
        <taxon>Pseudomonadati</taxon>
        <taxon>Spirochaetota</taxon>
        <taxon>Spirochaetia</taxon>
        <taxon>Spirochaetales</taxon>
        <taxon>Treponemataceae</taxon>
        <taxon>Treponema</taxon>
    </lineage>
</organism>
<dbReference type="AlphaFoldDB" id="A0A9E2L423"/>
<protein>
    <recommendedName>
        <fullName evidence="5">Ribosome maturation factor RimM</fullName>
    </recommendedName>
</protein>
<dbReference type="SUPFAM" id="SSF50447">
    <property type="entry name" value="Translation proteins"/>
    <property type="match status" value="1"/>
</dbReference>
<dbReference type="InterPro" id="IPR009000">
    <property type="entry name" value="Transl_B-barrel_sf"/>
</dbReference>
<dbReference type="GO" id="GO:0043022">
    <property type="term" value="F:ribosome binding"/>
    <property type="evidence" value="ECO:0007669"/>
    <property type="project" value="InterPro"/>
</dbReference>
<dbReference type="Gene3D" id="2.40.30.60">
    <property type="entry name" value="RimM"/>
    <property type="match status" value="1"/>
</dbReference>
<dbReference type="SUPFAM" id="SSF50346">
    <property type="entry name" value="PRC-barrel domain"/>
    <property type="match status" value="1"/>
</dbReference>
<dbReference type="GO" id="GO:0005737">
    <property type="term" value="C:cytoplasm"/>
    <property type="evidence" value="ECO:0007669"/>
    <property type="project" value="UniProtKB-SubCell"/>
</dbReference>
<proteinExistence type="inferred from homology"/>
<gene>
    <name evidence="5 8" type="primary">rimM</name>
    <name evidence="8" type="ORF">IAA16_07730</name>
</gene>
<dbReference type="EMBL" id="JAHLFV010000182">
    <property type="protein sequence ID" value="MBU3850437.1"/>
    <property type="molecule type" value="Genomic_DNA"/>
</dbReference>
<dbReference type="PANTHER" id="PTHR33692">
    <property type="entry name" value="RIBOSOME MATURATION FACTOR RIMM"/>
    <property type="match status" value="1"/>
</dbReference>
<evidence type="ECO:0000259" key="7">
    <source>
        <dbReference type="Pfam" id="PF24986"/>
    </source>
</evidence>
<evidence type="ECO:0000313" key="9">
    <source>
        <dbReference type="Proteomes" id="UP000823914"/>
    </source>
</evidence>